<organism evidence="1 2">
    <name type="scientific">Alicyclobacillus fastidiosus</name>
    <dbReference type="NCBI Taxonomy" id="392011"/>
    <lineage>
        <taxon>Bacteria</taxon>
        <taxon>Bacillati</taxon>
        <taxon>Bacillota</taxon>
        <taxon>Bacilli</taxon>
        <taxon>Bacillales</taxon>
        <taxon>Alicyclobacillaceae</taxon>
        <taxon>Alicyclobacillus</taxon>
    </lineage>
</organism>
<evidence type="ECO:0000313" key="2">
    <source>
        <dbReference type="Proteomes" id="UP001164761"/>
    </source>
</evidence>
<dbReference type="EMBL" id="CP104067">
    <property type="protein sequence ID" value="WAH41669.1"/>
    <property type="molecule type" value="Genomic_DNA"/>
</dbReference>
<reference evidence="1" key="1">
    <citation type="submission" date="2022-08" db="EMBL/GenBank/DDBJ databases">
        <title>Alicyclobacillus fastidiosus DSM 17978, complete genome.</title>
        <authorList>
            <person name="Wang Q."/>
            <person name="Cai R."/>
            <person name="Wang Z."/>
        </authorList>
    </citation>
    <scope>NUCLEOTIDE SEQUENCE</scope>
    <source>
        <strain evidence="1">DSM 17978</strain>
    </source>
</reference>
<sequence>MGMNSGASGSGFFPFIGAMGVDANLKTAHDQYDIYVNDDFVGQKALIAPSESIVDVADYLKRCNLGRFTASLDGDHYIIAAPDDEIAQAIKGQLHAYLRAR</sequence>
<keyword evidence="2" id="KW-1185">Reference proteome</keyword>
<name>A0ABY6ZHS0_9BACL</name>
<accession>A0ABY6ZHS0</accession>
<protein>
    <submittedName>
        <fullName evidence="1">Uncharacterized protein</fullName>
    </submittedName>
</protein>
<evidence type="ECO:0000313" key="1">
    <source>
        <dbReference type="EMBL" id="WAH41669.1"/>
    </source>
</evidence>
<gene>
    <name evidence="1" type="ORF">NZD89_26240</name>
</gene>
<dbReference type="RefSeq" id="WP_268005577.1">
    <property type="nucleotide sequence ID" value="NZ_BSUT01000001.1"/>
</dbReference>
<proteinExistence type="predicted"/>
<dbReference type="Proteomes" id="UP001164761">
    <property type="component" value="Chromosome"/>
</dbReference>